<comment type="caution">
    <text evidence="2">The sequence shown here is derived from an EMBL/GenBank/DDBJ whole genome shotgun (WGS) entry which is preliminary data.</text>
</comment>
<reference evidence="2" key="1">
    <citation type="journal article" date="2014" name="Int. J. Syst. Evol. Microbiol.">
        <title>Complete genome sequence of Corynebacterium casei LMG S-19264T (=DSM 44701T), isolated from a smear-ripened cheese.</title>
        <authorList>
            <consortium name="US DOE Joint Genome Institute (JGI-PGF)"/>
            <person name="Walter F."/>
            <person name="Albersmeier A."/>
            <person name="Kalinowski J."/>
            <person name="Ruckert C."/>
        </authorList>
    </citation>
    <scope>NUCLEOTIDE SEQUENCE</scope>
    <source>
        <strain evidence="2">CGMCC 1.14988</strain>
    </source>
</reference>
<dbReference type="RefSeq" id="WP_165403876.1">
    <property type="nucleotide sequence ID" value="NZ_BMHA01000007.1"/>
</dbReference>
<dbReference type="Proteomes" id="UP000650511">
    <property type="component" value="Unassembled WGS sequence"/>
</dbReference>
<dbReference type="AlphaFoldDB" id="A0A8J3AFI7"/>
<proteinExistence type="predicted"/>
<dbReference type="InterPro" id="IPR018768">
    <property type="entry name" value="DUF2344"/>
</dbReference>
<dbReference type="NCBIfam" id="TIGR03936">
    <property type="entry name" value="sam_1_link_chp"/>
    <property type="match status" value="1"/>
</dbReference>
<evidence type="ECO:0000313" key="3">
    <source>
        <dbReference type="Proteomes" id="UP000650511"/>
    </source>
</evidence>
<dbReference type="Pfam" id="PF10105">
    <property type="entry name" value="DUF2344"/>
    <property type="match status" value="1"/>
</dbReference>
<gene>
    <name evidence="2" type="ORF">GCM10011354_20990</name>
</gene>
<accession>A0A8J3AFI7</accession>
<reference evidence="2" key="2">
    <citation type="submission" date="2020-09" db="EMBL/GenBank/DDBJ databases">
        <authorList>
            <person name="Sun Q."/>
            <person name="Zhou Y."/>
        </authorList>
    </citation>
    <scope>NUCLEOTIDE SEQUENCE</scope>
    <source>
        <strain evidence="2">CGMCC 1.14988</strain>
    </source>
</reference>
<dbReference type="EMBL" id="BMHA01000007">
    <property type="protein sequence ID" value="GGI06817.1"/>
    <property type="molecule type" value="Genomic_DNA"/>
</dbReference>
<feature type="domain" description="DUF2344" evidence="1">
    <location>
        <begin position="5"/>
        <end position="203"/>
    </location>
</feature>
<name>A0A8J3AFI7_9ACTN</name>
<sequence>MQQQRIRIRWTKQGRTRFVSARDLTSVWERALRRADLPIAYSEGFTPHAKVSFPDALSVGYESTGEYAELTFAVPIAPAGDLARLSATLPEGMDITTYLEVPDGAPKLARMLRATLWEQEWPSADAAALADLLRRRSDALLAADRAEVVRHRPDGDRTIDVRPAILALAVSYRAGSGGGDATTDGARTVLRAVLRNDGPTVRPHDLKAALSHDDVADPPITRRVAQGEHVEQGLREALSGQVEPLVLDVDAEAA</sequence>
<protein>
    <submittedName>
        <fullName evidence="2">Radical SAM protein</fullName>
    </submittedName>
</protein>
<organism evidence="2 3">
    <name type="scientific">Egicoccus halophilus</name>
    <dbReference type="NCBI Taxonomy" id="1670830"/>
    <lineage>
        <taxon>Bacteria</taxon>
        <taxon>Bacillati</taxon>
        <taxon>Actinomycetota</taxon>
        <taxon>Nitriliruptoria</taxon>
        <taxon>Egicoccales</taxon>
        <taxon>Egicoccaceae</taxon>
        <taxon>Egicoccus</taxon>
    </lineage>
</organism>
<evidence type="ECO:0000259" key="1">
    <source>
        <dbReference type="Pfam" id="PF10105"/>
    </source>
</evidence>
<evidence type="ECO:0000313" key="2">
    <source>
        <dbReference type="EMBL" id="GGI06817.1"/>
    </source>
</evidence>
<keyword evidence="3" id="KW-1185">Reference proteome</keyword>